<dbReference type="PANTHER" id="PTHR33332">
    <property type="entry name" value="REVERSE TRANSCRIPTASE DOMAIN-CONTAINING PROTEIN"/>
    <property type="match status" value="1"/>
</dbReference>
<reference evidence="3" key="2">
    <citation type="submission" date="2017-12" db="EMBL/GenBank/DDBJ databases">
        <title>Genome sequence of the Bar-tailed Godwit (Limosa lapponica baueri).</title>
        <authorList>
            <person name="Lima N.C.B."/>
            <person name="Parody-Merino A.M."/>
            <person name="Battley P.F."/>
            <person name="Fidler A.E."/>
            <person name="Prosdocimi F."/>
        </authorList>
    </citation>
    <scope>NUCLEOTIDE SEQUENCE [LARGE SCALE GENOMIC DNA]</scope>
</reference>
<organism evidence="2 3">
    <name type="scientific">Limosa lapponica baueri</name>
    <dbReference type="NCBI Taxonomy" id="1758121"/>
    <lineage>
        <taxon>Eukaryota</taxon>
        <taxon>Metazoa</taxon>
        <taxon>Chordata</taxon>
        <taxon>Craniata</taxon>
        <taxon>Vertebrata</taxon>
        <taxon>Euteleostomi</taxon>
        <taxon>Archelosauria</taxon>
        <taxon>Archosauria</taxon>
        <taxon>Dinosauria</taxon>
        <taxon>Saurischia</taxon>
        <taxon>Theropoda</taxon>
        <taxon>Coelurosauria</taxon>
        <taxon>Aves</taxon>
        <taxon>Neognathae</taxon>
        <taxon>Neoaves</taxon>
        <taxon>Charadriiformes</taxon>
        <taxon>Scolopacidae</taxon>
        <taxon>Limosa</taxon>
    </lineage>
</organism>
<accession>A0A2I0U6Y8</accession>
<dbReference type="AlphaFoldDB" id="A0A2I0U6Y8"/>
<name>A0A2I0U6Y8_LIMLA</name>
<dbReference type="InterPro" id="IPR000477">
    <property type="entry name" value="RT_dom"/>
</dbReference>
<sequence>MMEQLVLDVISKHVDEKKAIDNGQHGFTREKSHLTNLITFCDRMTGEVDEGRALDVVYLYFSKAFDNVFCNMLTGKLTKRGLVEQTVRWIDNWLNDRVQGAVISGAESSRRPLSGIVPQGSVLGQVLFSMFISELDEGTECTLSKFVVDAKL</sequence>
<evidence type="ECO:0000259" key="1">
    <source>
        <dbReference type="Pfam" id="PF00078"/>
    </source>
</evidence>
<feature type="domain" description="Reverse transcriptase" evidence="1">
    <location>
        <begin position="2"/>
        <end position="139"/>
    </location>
</feature>
<dbReference type="Pfam" id="PF00078">
    <property type="entry name" value="RVT_1"/>
    <property type="match status" value="1"/>
</dbReference>
<keyword evidence="3" id="KW-1185">Reference proteome</keyword>
<reference evidence="3" key="1">
    <citation type="submission" date="2017-11" db="EMBL/GenBank/DDBJ databases">
        <authorList>
            <person name="Lima N.C."/>
            <person name="Parody-Merino A.M."/>
            <person name="Battley P.F."/>
            <person name="Fidler A.E."/>
            <person name="Prosdocimi F."/>
        </authorList>
    </citation>
    <scope>NUCLEOTIDE SEQUENCE [LARGE SCALE GENOMIC DNA]</scope>
</reference>
<dbReference type="OrthoDB" id="416454at2759"/>
<dbReference type="Proteomes" id="UP000233556">
    <property type="component" value="Unassembled WGS sequence"/>
</dbReference>
<gene>
    <name evidence="2" type="ORF">llap_7880</name>
</gene>
<evidence type="ECO:0000313" key="2">
    <source>
        <dbReference type="EMBL" id="PKU41828.1"/>
    </source>
</evidence>
<protein>
    <recommendedName>
        <fullName evidence="1">Reverse transcriptase domain-containing protein</fullName>
    </recommendedName>
</protein>
<dbReference type="EMBL" id="KZ506069">
    <property type="protein sequence ID" value="PKU41828.1"/>
    <property type="molecule type" value="Genomic_DNA"/>
</dbReference>
<evidence type="ECO:0000313" key="3">
    <source>
        <dbReference type="Proteomes" id="UP000233556"/>
    </source>
</evidence>
<proteinExistence type="predicted"/>